<dbReference type="CDD" id="cd06256">
    <property type="entry name" value="M14_ASTE_ASPA-like"/>
    <property type="match status" value="1"/>
</dbReference>
<comment type="cofactor">
    <cofactor evidence="1">
        <name>Zn(2+)</name>
        <dbReference type="ChEBI" id="CHEBI:29105"/>
    </cofactor>
</comment>
<evidence type="ECO:0000256" key="1">
    <source>
        <dbReference type="ARBA" id="ARBA00001947"/>
    </source>
</evidence>
<keyword evidence="7" id="KW-1185">Reference proteome</keyword>
<sequence length="348" mass="39055">MTDTALTLHELDQLPDGLLELNSIDLGTRLPGPTLIHLAGEREPALFVSVLMHGNEPVGWDAVRLLLSQCLERHGRLRLPRALSLFIGNVQAAAANARHLPDQPDFNRVWPGTEEPASPAQALMSQVVEIMQRRGLFASIDLHNNTGSNPHYACVNRLDNRYLHLARLFARTVVYFVRPTGVQSQAMARLCPAVTLECGRVGDRRGVEHAREFIDACLHLCELPEHPLPAQDLDLFHTVARVTIPEQVSFGFPPHEAQLVLSPELERFNFRELPAGTAFAQARPGARLDVRDEHGRNVADQFFRIEQDELKLQVPAMPSMLTADATVIRQDCLCYLMERYNQHVPPRH</sequence>
<dbReference type="InterPro" id="IPR055438">
    <property type="entry name" value="AstE_AspA_cat"/>
</dbReference>
<accession>A0AAJ0XGK2</accession>
<dbReference type="Pfam" id="PF24827">
    <property type="entry name" value="AstE_AspA_cat"/>
    <property type="match status" value="1"/>
</dbReference>
<organism evidence="6 7">
    <name type="scientific">Halochromatium salexigens</name>
    <name type="common">Chromatium salexigens</name>
    <dbReference type="NCBI Taxonomy" id="49447"/>
    <lineage>
        <taxon>Bacteria</taxon>
        <taxon>Pseudomonadati</taxon>
        <taxon>Pseudomonadota</taxon>
        <taxon>Gammaproteobacteria</taxon>
        <taxon>Chromatiales</taxon>
        <taxon>Chromatiaceae</taxon>
        <taxon>Halochromatium</taxon>
    </lineage>
</organism>
<reference evidence="6" key="2">
    <citation type="journal article" date="2020" name="Microorganisms">
        <title>Osmotic Adaptation and Compatible Solute Biosynthesis of Phototrophic Bacteria as Revealed from Genome Analyses.</title>
        <authorList>
            <person name="Imhoff J.F."/>
            <person name="Rahn T."/>
            <person name="Kunzel S."/>
            <person name="Keller A."/>
            <person name="Neulinger S.C."/>
        </authorList>
    </citation>
    <scope>NUCLEOTIDE SEQUENCE</scope>
    <source>
        <strain evidence="6">DSM 4395</strain>
    </source>
</reference>
<evidence type="ECO:0000259" key="5">
    <source>
        <dbReference type="Pfam" id="PF24827"/>
    </source>
</evidence>
<proteinExistence type="predicted"/>
<evidence type="ECO:0000256" key="3">
    <source>
        <dbReference type="ARBA" id="ARBA00022801"/>
    </source>
</evidence>
<keyword evidence="3" id="KW-0378">Hydrolase</keyword>
<dbReference type="GO" id="GO:0046872">
    <property type="term" value="F:metal ion binding"/>
    <property type="evidence" value="ECO:0007669"/>
    <property type="project" value="UniProtKB-KW"/>
</dbReference>
<dbReference type="Proteomes" id="UP001296967">
    <property type="component" value="Unassembled WGS sequence"/>
</dbReference>
<keyword evidence="2" id="KW-0479">Metal-binding</keyword>
<dbReference type="SUPFAM" id="SSF53187">
    <property type="entry name" value="Zn-dependent exopeptidases"/>
    <property type="match status" value="1"/>
</dbReference>
<evidence type="ECO:0000256" key="2">
    <source>
        <dbReference type="ARBA" id="ARBA00022723"/>
    </source>
</evidence>
<protein>
    <submittedName>
        <fullName evidence="6">Peptidase M14</fullName>
    </submittedName>
</protein>
<dbReference type="Gene3D" id="3.40.630.10">
    <property type="entry name" value="Zn peptidases"/>
    <property type="match status" value="1"/>
</dbReference>
<dbReference type="GO" id="GO:0016788">
    <property type="term" value="F:hydrolase activity, acting on ester bonds"/>
    <property type="evidence" value="ECO:0007669"/>
    <property type="project" value="InterPro"/>
</dbReference>
<gene>
    <name evidence="6" type="ORF">CCR82_11700</name>
</gene>
<dbReference type="EMBL" id="NHSF01000059">
    <property type="protein sequence ID" value="MBK5931171.1"/>
    <property type="molecule type" value="Genomic_DNA"/>
</dbReference>
<name>A0AAJ0XGK2_HALSE</name>
<dbReference type="AlphaFoldDB" id="A0AAJ0XGK2"/>
<keyword evidence="4" id="KW-0862">Zinc</keyword>
<feature type="domain" description="Succinylglutamate desuccinylase/Aspartoacylase catalytic" evidence="5">
    <location>
        <begin position="45"/>
        <end position="203"/>
    </location>
</feature>
<reference evidence="6" key="1">
    <citation type="submission" date="2017-05" db="EMBL/GenBank/DDBJ databases">
        <authorList>
            <person name="Imhoff J.F."/>
            <person name="Rahn T."/>
            <person name="Kuenzel S."/>
            <person name="Neulinger S.C."/>
        </authorList>
    </citation>
    <scope>NUCLEOTIDE SEQUENCE</scope>
    <source>
        <strain evidence="6">DSM 4395</strain>
    </source>
</reference>
<evidence type="ECO:0000256" key="4">
    <source>
        <dbReference type="ARBA" id="ARBA00022833"/>
    </source>
</evidence>
<evidence type="ECO:0000313" key="6">
    <source>
        <dbReference type="EMBL" id="MBK5931171.1"/>
    </source>
</evidence>
<dbReference type="RefSeq" id="WP_201245975.1">
    <property type="nucleotide sequence ID" value="NZ_NHSF01000059.1"/>
</dbReference>
<comment type="caution">
    <text evidence="6">The sequence shown here is derived from an EMBL/GenBank/DDBJ whole genome shotgun (WGS) entry which is preliminary data.</text>
</comment>
<evidence type="ECO:0000313" key="7">
    <source>
        <dbReference type="Proteomes" id="UP001296967"/>
    </source>
</evidence>